<evidence type="ECO:0000313" key="4">
    <source>
        <dbReference type="Proteomes" id="UP001189429"/>
    </source>
</evidence>
<dbReference type="PROSITE" id="PS51082">
    <property type="entry name" value="WH2"/>
    <property type="match status" value="1"/>
</dbReference>
<evidence type="ECO:0000313" key="3">
    <source>
        <dbReference type="EMBL" id="CAK0846155.1"/>
    </source>
</evidence>
<accession>A0ABN9TJK9</accession>
<feature type="region of interest" description="Disordered" evidence="1">
    <location>
        <begin position="1961"/>
        <end position="1981"/>
    </location>
</feature>
<dbReference type="InterPro" id="IPR003124">
    <property type="entry name" value="WH2_dom"/>
</dbReference>
<comment type="caution">
    <text evidence="3">The sequence shown here is derived from an EMBL/GenBank/DDBJ whole genome shotgun (WGS) entry which is preliminary data.</text>
</comment>
<keyword evidence="4" id="KW-1185">Reference proteome</keyword>
<reference evidence="3" key="1">
    <citation type="submission" date="2023-10" db="EMBL/GenBank/DDBJ databases">
        <authorList>
            <person name="Chen Y."/>
            <person name="Shah S."/>
            <person name="Dougan E. K."/>
            <person name="Thang M."/>
            <person name="Chan C."/>
        </authorList>
    </citation>
    <scope>NUCLEOTIDE SEQUENCE [LARGE SCALE GENOMIC DNA]</scope>
</reference>
<evidence type="ECO:0000256" key="1">
    <source>
        <dbReference type="SAM" id="MobiDB-lite"/>
    </source>
</evidence>
<feature type="non-terminal residue" evidence="3">
    <location>
        <position position="2690"/>
    </location>
</feature>
<sequence length="2690" mass="289806">MVKLRNAWNGAARRQRTTSGNLIQVVGTPCYATFPVAQEVTDAPKGVAMWGAAHCVESAAYGATTGTGHREPCAQESAWVRRPAADSRGHCGDVELVLEQGLLDLDRFLLHFADGRAECEAAIASECLDDVEADAGDEGRAGVDVPPRHLTPKAFLRLGKESLGDDSCLAPDDGAGGPAVGPDGAPHAAADLAIVPLPLPDAAAEDPDDIGPVEDIVIAGASLRAVSVLWGRVRQCDARELTDAVSMRIADHYLSTKRSHASLKVEAGMLGTTPFMLSSRRRCLAMAGLSILHSDAINGMQQIISNTRKAGGKLLLFTESCHYGETPMRLRVSDVEFNAVLMASSTLSPEEERLAASLREVSQQKIVATFWVFSLMVEGLFERAVFLDAPRCRMRALGDSWAGHDKPLDWIGGLACIHGIFQDAYVNWCATFKDVVGDVGAGGVDGAPAGGAAAPPMLLDGDAGPHLGMAEAAAAAPAAHAPADGGQPDALPEWKVQQQELARRRQRVRDWISRPTFLAETIVLRRVAEVHRFAMQSLLWMSGSAWDLRQRAEEGRAVLAGRSGFNLRSYRALSLASGVPDVQVIGLIKQLMNSGGMWRVLPANCRSLSLRLKVFKQLSRSLCLMLEFQAHRSTCPFKPFRLLLEPGLIDEILAEEHMWDDWFASFHSHCTSGGRGGVTSTIALADLRCTLLLLMHDTVPVEVGHSRFRRQLEGSSVQTHRQAIEDASAAELLRRFRAFEQAFQDIRVTGAPESGAGGLAAAPAAAPSAQAASSSQAAESAPSRKRRSHGGGPYRAFLSQRFKNVDGKVNWGGSTSADYRRDMADPVKREVLIDAGKRATEQVRMGGKKPFGLGKRDIERQSLKSAREAHAKHALAMHDANLERQDVAQSMSLMPLSASAASPADSWKAVLDLKAVCSAQTKMQQELRAAEVRSLANYARDAGLGSRSLQVGAVCEQKADHLPMPNGYPACYDHEWMPAGVMTKSKQLLSISTSSVVGQTIQNRLFKTWAKLHKICGGPRRPEIIEAARKLGDVKKNHRCKFLGCCVCDVGGAAHVGKVAAKFKAALRSSATASAGFKQKLLDGDVVAAFIGRDVGADGGFTEGADDSVIVLWAHVGWQWQRPWESLFHYVEAPRGDAAQISPWCSRPRRVTSLLDGSGTVKFFSKLNLDKRWDVSFWELRRSRGMLGSFVPNVAECDPAMPVNPIHLLWMLRRGLPPGKRKKRGWSIDLSKYDGSEDDDFDGEDVVADGVDAAVDDELDGGRVEGPGFDIAAADAAGDPIDLPPEPAADHVAVGGAAVSEAGTESEREMDVIFGEGGLERPWNQHWSLENTGVKDGMVRGCGGCAEHKYDNELTKSRTCSGDELLNHKGHEKEAELFDAIRGGIGLRRTPCEGSARALAPATLDQAFDMCHVSMRRAWSRAVGNDQAFFASEAWSSEIDKSQGEADDGQSEDPSQGCSSPRDCLKDASAEVTETGAVLLPVVEVPARLPDFPDEAPLDSGPTRLMAAVLPLETPQQESTPKAPDAVPLASMPGSSNDLPDSEVAGGDVVIAEVLPERMKTVTQTHVYNSLHDVPGWMVSFFNKMMPHFESQGAEPMARGKQSARAKQQALALPQGRAASDEASDGCESVASAATGMTPPPPKAPAQMRPPPRRKKAPANCVGCGVCNTSPWAEYIKKANGEQVPVGPGDAECYKTWLAGFQTDGSFEEVLEKCRADSQYKECFQKADSIRKGLTKAVYRLADIAKSTSQGYRAYRCKVGLKPVEFESIFNGTIEDAGLKLQDLPNEFGVMFKGALVNDPDRPGVRYDVFHETALEKVLCIMSKSDHFWSGQEDKIFESVFKSDLNPVGSALQKLRTQSVEPNEIRQAIFEKSGKTSSGPIGVSSSGGLSASGSGGAAAAASAAGGPEVDAEFDELMGDTIVAAESGPMLHDATPVAKTTAGRGKSTPSCAASSELGLRRGGSTMYGDLDDDDGTPDGKRRKFSTTEWIQKLDLMKALSGAAMARKKTFAQTHYNNTPASDTKKSLLAEQILLVGYAIDISECDVAKVEGDFITTRIEELLRATHDGIQRFLKTIFPLNISGCDDEDNFDWKVPKLWQCEGSPSEFASYFTAGLEKLIVPLLTKNSEPIDIILKACSWCLEAYADVLSHEMDDSYAEALLDACTCWRGCLGLFNVAASTTHDRAIKMLIDRPPKGKEDSLPSVARATISRVMEFKQYVDDYTVKGASTLLTAPKFQEAMASLQEAATMSSTTEAVMKYPEFKANMRQGMVDGMEAELLGLVQFYANDFKEFMRHDVPTDQAGRHAVVKVCDEANALFEAVAKHMVELVPGAPQLVSFANAARAKVTSLHRLECFFTLLDGYAKPPDGAAAAAAGNLPSAEHSRRLVDECKGLATLRDAVKNNGSYKQILVSAAERTAEGISLVGSVTAPGCKEALSALACLCNLAAEDDSIRDSAMLVDIGQAAITLHSTMSEFSALGDTVIASADADANQVLAMKMMSESTALRELPGMLSPNMRCDFAVAVDDAAKRLLANVSDAILDRRKRSVFNLIDQVFAATRTAYKKDGSLWKDGFSGSWDDLVALANSTIMSVVDGDALTRVADALSADVDEFCKEVQRYDRMTDYKETVLSAKLVSTNAMVIVQEASIFLCFKMFGEQPVKLRKGLIKDMVAKGLLAAEPGKPGILEIMARE</sequence>
<feature type="region of interest" description="Disordered" evidence="1">
    <location>
        <begin position="1870"/>
        <end position="1901"/>
    </location>
</feature>
<name>A0ABN9TJK9_9DINO</name>
<feature type="compositionally biased region" description="Low complexity" evidence="1">
    <location>
        <begin position="1877"/>
        <end position="1901"/>
    </location>
</feature>
<dbReference type="Proteomes" id="UP001189429">
    <property type="component" value="Unassembled WGS sequence"/>
</dbReference>
<gene>
    <name evidence="3" type="ORF">PCOR1329_LOCUS39743</name>
</gene>
<feature type="region of interest" description="Disordered" evidence="1">
    <location>
        <begin position="1592"/>
        <end position="1654"/>
    </location>
</feature>
<feature type="region of interest" description="Disordered" evidence="1">
    <location>
        <begin position="754"/>
        <end position="795"/>
    </location>
</feature>
<feature type="compositionally biased region" description="Low complexity" evidence="1">
    <location>
        <begin position="754"/>
        <end position="781"/>
    </location>
</feature>
<proteinExistence type="predicted"/>
<protein>
    <recommendedName>
        <fullName evidence="2">WH2 domain-containing protein</fullName>
    </recommendedName>
</protein>
<feature type="region of interest" description="Disordered" evidence="1">
    <location>
        <begin position="1439"/>
        <end position="1467"/>
    </location>
</feature>
<organism evidence="3 4">
    <name type="scientific">Prorocentrum cordatum</name>
    <dbReference type="NCBI Taxonomy" id="2364126"/>
    <lineage>
        <taxon>Eukaryota</taxon>
        <taxon>Sar</taxon>
        <taxon>Alveolata</taxon>
        <taxon>Dinophyceae</taxon>
        <taxon>Prorocentrales</taxon>
        <taxon>Prorocentraceae</taxon>
        <taxon>Prorocentrum</taxon>
    </lineage>
</organism>
<dbReference type="EMBL" id="CAUYUJ010014801">
    <property type="protein sequence ID" value="CAK0846155.1"/>
    <property type="molecule type" value="Genomic_DNA"/>
</dbReference>
<feature type="domain" description="WH2" evidence="2">
    <location>
        <begin position="1373"/>
        <end position="1390"/>
    </location>
</feature>
<feature type="compositionally biased region" description="Pro residues" evidence="1">
    <location>
        <begin position="1638"/>
        <end position="1650"/>
    </location>
</feature>
<evidence type="ECO:0000259" key="2">
    <source>
        <dbReference type="PROSITE" id="PS51082"/>
    </source>
</evidence>